<feature type="compositionally biased region" description="Basic residues" evidence="1">
    <location>
        <begin position="16"/>
        <end position="33"/>
    </location>
</feature>
<evidence type="ECO:0000256" key="1">
    <source>
        <dbReference type="SAM" id="MobiDB-lite"/>
    </source>
</evidence>
<evidence type="ECO:0000313" key="2">
    <source>
        <dbReference type="EMBL" id="KAJ4478373.1"/>
    </source>
</evidence>
<feature type="compositionally biased region" description="Basic and acidic residues" evidence="1">
    <location>
        <begin position="34"/>
        <end position="63"/>
    </location>
</feature>
<evidence type="ECO:0000313" key="3">
    <source>
        <dbReference type="Proteomes" id="UP001150266"/>
    </source>
</evidence>
<accession>A0A9W9DN50</accession>
<name>A0A9W9DN50_9AGAR</name>
<dbReference type="Proteomes" id="UP001150266">
    <property type="component" value="Unassembled WGS sequence"/>
</dbReference>
<comment type="caution">
    <text evidence="2">The sequence shown here is derived from an EMBL/GenBank/DDBJ whole genome shotgun (WGS) entry which is preliminary data.</text>
</comment>
<organism evidence="2 3">
    <name type="scientific">Lentinula aciculospora</name>
    <dbReference type="NCBI Taxonomy" id="153920"/>
    <lineage>
        <taxon>Eukaryota</taxon>
        <taxon>Fungi</taxon>
        <taxon>Dikarya</taxon>
        <taxon>Basidiomycota</taxon>
        <taxon>Agaricomycotina</taxon>
        <taxon>Agaricomycetes</taxon>
        <taxon>Agaricomycetidae</taxon>
        <taxon>Agaricales</taxon>
        <taxon>Marasmiineae</taxon>
        <taxon>Omphalotaceae</taxon>
        <taxon>Lentinula</taxon>
    </lineage>
</organism>
<keyword evidence="3" id="KW-1185">Reference proteome</keyword>
<sequence length="101" mass="11480">MTNRLGGISNNIYISHSRRRAGTNKRDTNHRRRAAEQDKCDAESASRDMEQRQKGAEFARREAEERRQEANAFVAEGVQRTFCGSCFDGCVSECSKIDHPD</sequence>
<protein>
    <submittedName>
        <fullName evidence="2">Uncharacterized protein</fullName>
    </submittedName>
</protein>
<feature type="region of interest" description="Disordered" evidence="1">
    <location>
        <begin position="1"/>
        <end position="63"/>
    </location>
</feature>
<reference evidence="2" key="1">
    <citation type="submission" date="2022-08" db="EMBL/GenBank/DDBJ databases">
        <title>A Global Phylogenomic Analysis of the Shiitake Genus Lentinula.</title>
        <authorList>
            <consortium name="DOE Joint Genome Institute"/>
            <person name="Sierra-Patev S."/>
            <person name="Min B."/>
            <person name="Naranjo-Ortiz M."/>
            <person name="Looney B."/>
            <person name="Konkel Z."/>
            <person name="Slot J.C."/>
            <person name="Sakamoto Y."/>
            <person name="Steenwyk J.L."/>
            <person name="Rokas A."/>
            <person name="Carro J."/>
            <person name="Camarero S."/>
            <person name="Ferreira P."/>
            <person name="Molpeceres G."/>
            <person name="Ruiz-Duenas F.J."/>
            <person name="Serrano A."/>
            <person name="Henrissat B."/>
            <person name="Drula E."/>
            <person name="Hughes K.W."/>
            <person name="Mata J.L."/>
            <person name="Ishikawa N.K."/>
            <person name="Vargas-Isla R."/>
            <person name="Ushijima S."/>
            <person name="Smith C.A."/>
            <person name="Ahrendt S."/>
            <person name="Andreopoulos W."/>
            <person name="He G."/>
            <person name="Labutti K."/>
            <person name="Lipzen A."/>
            <person name="Ng V."/>
            <person name="Riley R."/>
            <person name="Sandor L."/>
            <person name="Barry K."/>
            <person name="Martinez A.T."/>
            <person name="Xiao Y."/>
            <person name="Gibbons J.G."/>
            <person name="Terashima K."/>
            <person name="Grigoriev I.V."/>
            <person name="Hibbett D.S."/>
        </authorList>
    </citation>
    <scope>NUCLEOTIDE SEQUENCE</scope>
    <source>
        <strain evidence="2">JLM2183</strain>
    </source>
</reference>
<feature type="compositionally biased region" description="Polar residues" evidence="1">
    <location>
        <begin position="1"/>
        <end position="14"/>
    </location>
</feature>
<dbReference type="AlphaFoldDB" id="A0A9W9DN50"/>
<proteinExistence type="predicted"/>
<dbReference type="EMBL" id="JAOTPV010000009">
    <property type="protein sequence ID" value="KAJ4478373.1"/>
    <property type="molecule type" value="Genomic_DNA"/>
</dbReference>
<gene>
    <name evidence="2" type="ORF">J3R30DRAFT_3404428</name>
</gene>